<dbReference type="EMBL" id="X95646">
    <property type="protein sequence ID" value="CAA64935.1"/>
    <property type="molecule type" value="Genomic_DNA"/>
</dbReference>
<name>O21994_9CAUD</name>
<accession>O21994</accession>
<reference evidence="1" key="4">
    <citation type="submission" date="1997-03" db="EMBL/GenBank/DDBJ databases">
        <authorList>
            <person name="Desiere F."/>
        </authorList>
    </citation>
    <scope>NUCLEOTIDE SEQUENCE</scope>
</reference>
<protein>
    <submittedName>
        <fullName evidence="1">Orf74b protein</fullName>
    </submittedName>
</protein>
<sequence length="74" mass="8221">MAFSMMSSMSVEEISFGLGFTFKTCSVVKPKARAKSSALFSGNTRLPERYLDKVDFEIPALFANSDIDMELLSK</sequence>
<organism evidence="1">
    <name type="scientific">Moineauvirus Sfi21</name>
    <dbReference type="NCBI Taxonomy" id="64186"/>
    <lineage>
        <taxon>Viruses</taxon>
        <taxon>Duplodnaviria</taxon>
        <taxon>Heunggongvirae</taxon>
        <taxon>Uroviricota</taxon>
        <taxon>Caudoviricetes</taxon>
        <taxon>Aliceevansviridae</taxon>
        <taxon>Moineauvirus</taxon>
    </lineage>
</organism>
<proteinExistence type="predicted"/>
<gene>
    <name evidence="1" type="primary">orf74b</name>
</gene>
<evidence type="ECO:0000313" key="1">
    <source>
        <dbReference type="EMBL" id="CAA64935.1"/>
    </source>
</evidence>
<reference evidence="1" key="2">
    <citation type="submission" date="1996-02" db="EMBL/GenBank/DDBJ databases">
        <authorList>
            <person name="Bruessow H."/>
        </authorList>
    </citation>
    <scope>NUCLEOTIDE SEQUENCE</scope>
</reference>
<reference evidence="1" key="3">
    <citation type="journal article" date="1997" name="Virology">
        <title>Characterization of the lysogeny DNA module from the temperate Streptococcus thermophilus bacteriophage phi Sfi21.</title>
        <authorList>
            <person name="Bruttin A."/>
            <person name="Desiere F."/>
            <person name="Lucchini S."/>
            <person name="Foley S."/>
            <person name="Brussow H."/>
        </authorList>
    </citation>
    <scope>NUCLEOTIDE SEQUENCE</scope>
</reference>
<reference evidence="1" key="1">
    <citation type="journal article" date="1996" name="Virology">
        <title>Site-specific spontaneous deletions in three genome regions of a temperate Streptococcus thermophilus phage.</title>
        <authorList>
            <person name="Bruttin A."/>
            <person name="Brussow H."/>
        </authorList>
    </citation>
    <scope>NUCLEOTIDE SEQUENCE</scope>
</reference>